<evidence type="ECO:0000256" key="2">
    <source>
        <dbReference type="ARBA" id="ARBA00022692"/>
    </source>
</evidence>
<gene>
    <name evidence="8" type="primary">LOC100212675</name>
</gene>
<reference evidence="8" key="1">
    <citation type="submission" date="2025-08" db="UniProtKB">
        <authorList>
            <consortium name="RefSeq"/>
        </authorList>
    </citation>
    <scope>IDENTIFICATION</scope>
</reference>
<feature type="transmembrane region" description="Helical" evidence="5">
    <location>
        <begin position="332"/>
        <end position="350"/>
    </location>
</feature>
<keyword evidence="2 5" id="KW-0812">Transmembrane</keyword>
<organism evidence="7 8">
    <name type="scientific">Hydra vulgaris</name>
    <name type="common">Hydra</name>
    <name type="synonym">Hydra attenuata</name>
    <dbReference type="NCBI Taxonomy" id="6087"/>
    <lineage>
        <taxon>Eukaryota</taxon>
        <taxon>Metazoa</taxon>
        <taxon>Cnidaria</taxon>
        <taxon>Hydrozoa</taxon>
        <taxon>Hydroidolina</taxon>
        <taxon>Anthoathecata</taxon>
        <taxon>Aplanulata</taxon>
        <taxon>Hydridae</taxon>
        <taxon>Hydra</taxon>
    </lineage>
</organism>
<evidence type="ECO:0000313" key="7">
    <source>
        <dbReference type="Proteomes" id="UP001652625"/>
    </source>
</evidence>
<evidence type="ECO:0000256" key="1">
    <source>
        <dbReference type="ARBA" id="ARBA00004141"/>
    </source>
</evidence>
<keyword evidence="7" id="KW-1185">Reference proteome</keyword>
<feature type="transmembrane region" description="Helical" evidence="5">
    <location>
        <begin position="116"/>
        <end position="135"/>
    </location>
</feature>
<feature type="transmembrane region" description="Helical" evidence="5">
    <location>
        <begin position="295"/>
        <end position="312"/>
    </location>
</feature>
<keyword evidence="3 5" id="KW-1133">Transmembrane helix</keyword>
<feature type="transmembrane region" description="Helical" evidence="5">
    <location>
        <begin position="389"/>
        <end position="409"/>
    </location>
</feature>
<dbReference type="RefSeq" id="XP_065671054.1">
    <property type="nucleotide sequence ID" value="XM_065814982.1"/>
</dbReference>
<evidence type="ECO:0000259" key="6">
    <source>
        <dbReference type="PROSITE" id="PS50801"/>
    </source>
</evidence>
<accession>A0ABM4D9N7</accession>
<feature type="domain" description="STAS" evidence="6">
    <location>
        <begin position="482"/>
        <end position="581"/>
    </location>
</feature>
<feature type="transmembrane region" description="Helical" evidence="5">
    <location>
        <begin position="197"/>
        <end position="216"/>
    </location>
</feature>
<feature type="transmembrane region" description="Helical" evidence="5">
    <location>
        <begin position="362"/>
        <end position="382"/>
    </location>
</feature>
<dbReference type="InterPro" id="IPR001902">
    <property type="entry name" value="SLC26A/SulP_fam"/>
</dbReference>
<keyword evidence="4 5" id="KW-0472">Membrane</keyword>
<dbReference type="Proteomes" id="UP001652625">
    <property type="component" value="Chromosome 13"/>
</dbReference>
<feature type="transmembrane region" description="Helical" evidence="5">
    <location>
        <begin position="429"/>
        <end position="455"/>
    </location>
</feature>
<comment type="subcellular location">
    <subcellularLocation>
        <location evidence="1">Membrane</location>
        <topology evidence="1">Multi-pass membrane protein</topology>
    </subcellularLocation>
</comment>
<proteinExistence type="predicted"/>
<protein>
    <submittedName>
        <fullName evidence="8">Sodium-independent sulfate anion transporter isoform X2</fullName>
    </submittedName>
</protein>
<feature type="transmembrane region" description="Helical" evidence="5">
    <location>
        <begin position="147"/>
        <end position="166"/>
    </location>
</feature>
<dbReference type="Pfam" id="PF00916">
    <property type="entry name" value="Sulfate_transp"/>
    <property type="match status" value="1"/>
</dbReference>
<evidence type="ECO:0000256" key="4">
    <source>
        <dbReference type="ARBA" id="ARBA00023136"/>
    </source>
</evidence>
<feature type="transmembrane region" description="Helical" evidence="5">
    <location>
        <begin position="46"/>
        <end position="67"/>
    </location>
</feature>
<dbReference type="GeneID" id="100212675"/>
<name>A0ABM4D9N7_HYDVU</name>
<feature type="transmembrane region" description="Helical" evidence="5">
    <location>
        <begin position="228"/>
        <end position="251"/>
    </location>
</feature>
<dbReference type="InterPro" id="IPR002645">
    <property type="entry name" value="STAS_dom"/>
</dbReference>
<evidence type="ECO:0000256" key="3">
    <source>
        <dbReference type="ARBA" id="ARBA00022989"/>
    </source>
</evidence>
<dbReference type="InterPro" id="IPR011547">
    <property type="entry name" value="SLC26A/SulP_dom"/>
</dbReference>
<dbReference type="PANTHER" id="PTHR11814">
    <property type="entry name" value="SULFATE TRANSPORTER"/>
    <property type="match status" value="1"/>
</dbReference>
<dbReference type="Gene3D" id="3.30.750.24">
    <property type="entry name" value="STAS domain"/>
    <property type="match status" value="1"/>
</dbReference>
<dbReference type="InterPro" id="IPR036513">
    <property type="entry name" value="STAS_dom_sf"/>
</dbReference>
<dbReference type="PROSITE" id="PS50801">
    <property type="entry name" value="STAS"/>
    <property type="match status" value="1"/>
</dbReference>
<evidence type="ECO:0000256" key="5">
    <source>
        <dbReference type="SAM" id="Phobius"/>
    </source>
</evidence>
<sequence length="635" mass="70554">MFKRDQPYKKLFHVFSKNDFIALLKRLFPILVWLPQYDLKKLRGDLIAGLTCGVIVIPQAIAFANLAKLPPQNGLYASLTPGLIYCLFGTSKDVSTGTGVTLGLYTSRFNPTNTTIGASLLSFISGVILVFMGVFKLGFLIKYAPQLVISAFVSATAITIIVTQFSNLLGIKGAPFNVFEILKYIILNIKKTNKWDITMSAFCLIILAIFIYLSTLKLKKKPLLKKSLLFLCGARMAIVCLFATIVVYIFHVCGYNHKFTMAGKIPNGLPHFQNPFQPVMKGNVTLYLTKNLIDSYGVAVIILPIIMFIEQYSITKAFGRKFNYKVKAQNELIALGIMNIVASFFGGWPVGGSFTRSAVNSISGAQTPLAGVICGIVALLALEFMTPAFYYIPSAALGSMMLMAVLTMVEMSLTKDIWKLYKWDLLPFMAAFGMSFYKLEYGVISGTGISILLMLSREARPKYFSETDDTGRSLTLLLMENLTYPGVGAVNKTIYSEVNSCAGIKTLYLDMSTMVRVDFTILKNFEFMMAELSKKGVSLKFINFSSDSIMKKFINAGLIPIEGILNKEELQIIENDSLSQSNVEILNIKYQKTRITDGENVEQVRSIAEENNTIDNGVSFVFENILHPRNLKTDS</sequence>
<evidence type="ECO:0000313" key="8">
    <source>
        <dbReference type="RefSeq" id="XP_065671054.1"/>
    </source>
</evidence>